<dbReference type="GO" id="GO:0009055">
    <property type="term" value="F:electron transfer activity"/>
    <property type="evidence" value="ECO:0007669"/>
    <property type="project" value="InterPro"/>
</dbReference>
<protein>
    <recommendedName>
        <fullName evidence="3">Electron transfer flavoprotein subunit beta</fullName>
    </recommendedName>
    <alternativeName>
        <fullName evidence="7">Electron transfer flavoprotein small subunit</fullName>
    </alternativeName>
</protein>
<dbReference type="STRING" id="1208921.ST1E_0761"/>
<evidence type="ECO:0000256" key="1">
    <source>
        <dbReference type="ARBA" id="ARBA00007557"/>
    </source>
</evidence>
<dbReference type="HOGENOM" id="CLU_060196_0_0_4"/>
<accession>M1M1H6</accession>
<dbReference type="InterPro" id="IPR033948">
    <property type="entry name" value="ETF_beta_N"/>
</dbReference>
<organism evidence="10 11">
    <name type="scientific">Candidatus Kinetoplastidibacterium galati TCC219</name>
    <dbReference type="NCBI Taxonomy" id="1208921"/>
    <lineage>
        <taxon>Bacteria</taxon>
        <taxon>Pseudomonadati</taxon>
        <taxon>Pseudomonadota</taxon>
        <taxon>Betaproteobacteria</taxon>
        <taxon>Candidatus Kinetoplastidibacterium</taxon>
    </lineage>
</organism>
<sequence>MKVLVAVKSVIDHNTKVEINNDCSKINLENSKLSINPFDEVALEEAINLKEKGFVNEIVALSCGNINSKDVLKTALAMGADRGILIESEFNLQPLSVAKAIKHIVDKELPKIVILGKLAIDDDSCQTGQILSSLLSWPQVNFVSNIKICVDDLIARRELDNGTDVISVKLPAVVIADLNLNKPRYITLQNLLKSKSKRIETINLKDICTDYLPRIELLKIEESKHERKKIFEKDVLALSEIIRSEIGVLEK</sequence>
<evidence type="ECO:0000313" key="10">
    <source>
        <dbReference type="EMBL" id="AGF49124.1"/>
    </source>
</evidence>
<comment type="cofactor">
    <cofactor evidence="8">
        <name>AMP</name>
        <dbReference type="ChEBI" id="CHEBI:456215"/>
    </cofactor>
</comment>
<evidence type="ECO:0000256" key="6">
    <source>
        <dbReference type="ARBA" id="ARBA00025649"/>
    </source>
</evidence>
<dbReference type="Pfam" id="PF01012">
    <property type="entry name" value="ETF"/>
    <property type="match status" value="1"/>
</dbReference>
<dbReference type="eggNOG" id="COG2086">
    <property type="taxonomic scope" value="Bacteria"/>
</dbReference>
<proteinExistence type="inferred from homology"/>
<comment type="subunit">
    <text evidence="2">Heterodimer of an alpha and a beta subunit.</text>
</comment>
<dbReference type="OrthoDB" id="9781325at2"/>
<dbReference type="InterPro" id="IPR014729">
    <property type="entry name" value="Rossmann-like_a/b/a_fold"/>
</dbReference>
<keyword evidence="11" id="KW-1185">Reference proteome</keyword>
<gene>
    <name evidence="10" type="ORF">ST1E_0761</name>
</gene>
<evidence type="ECO:0000256" key="2">
    <source>
        <dbReference type="ARBA" id="ARBA00011355"/>
    </source>
</evidence>
<dbReference type="InterPro" id="IPR012255">
    <property type="entry name" value="ETF_b"/>
</dbReference>
<evidence type="ECO:0000256" key="7">
    <source>
        <dbReference type="ARBA" id="ARBA00042002"/>
    </source>
</evidence>
<dbReference type="PANTHER" id="PTHR21294">
    <property type="entry name" value="ELECTRON TRANSFER FLAVOPROTEIN BETA-SUBUNIT"/>
    <property type="match status" value="1"/>
</dbReference>
<keyword evidence="5" id="KW-0249">Electron transport</keyword>
<dbReference type="PANTHER" id="PTHR21294:SF8">
    <property type="entry name" value="ELECTRON TRANSFER FLAVOPROTEIN SUBUNIT BETA"/>
    <property type="match status" value="1"/>
</dbReference>
<dbReference type="Gene3D" id="3.40.50.620">
    <property type="entry name" value="HUPs"/>
    <property type="match status" value="1"/>
</dbReference>
<dbReference type="EMBL" id="CP003806">
    <property type="protein sequence ID" value="AGF49124.1"/>
    <property type="molecule type" value="Genomic_DNA"/>
</dbReference>
<dbReference type="Proteomes" id="UP000011658">
    <property type="component" value="Chromosome"/>
</dbReference>
<comment type="similarity">
    <text evidence="1">Belongs to the ETF beta-subunit/FixA family.</text>
</comment>
<keyword evidence="4" id="KW-0813">Transport</keyword>
<dbReference type="SMART" id="SM00893">
    <property type="entry name" value="ETF"/>
    <property type="match status" value="1"/>
</dbReference>
<feature type="domain" description="Electron transfer flavoprotein alpha/beta-subunit N-terminal" evidence="9">
    <location>
        <begin position="23"/>
        <end position="211"/>
    </location>
</feature>
<dbReference type="SUPFAM" id="SSF52402">
    <property type="entry name" value="Adenine nucleotide alpha hydrolases-like"/>
    <property type="match status" value="1"/>
</dbReference>
<evidence type="ECO:0000256" key="8">
    <source>
        <dbReference type="ARBA" id="ARBA00049933"/>
    </source>
</evidence>
<evidence type="ECO:0000256" key="3">
    <source>
        <dbReference type="ARBA" id="ARBA00016797"/>
    </source>
</evidence>
<dbReference type="PATRIC" id="fig|1208921.3.peg.408"/>
<evidence type="ECO:0000256" key="4">
    <source>
        <dbReference type="ARBA" id="ARBA00022448"/>
    </source>
</evidence>
<dbReference type="InterPro" id="IPR014730">
    <property type="entry name" value="ETF_a/b_N"/>
</dbReference>
<dbReference type="PIRSF" id="PIRSF000090">
    <property type="entry name" value="Beta-ETF"/>
    <property type="match status" value="1"/>
</dbReference>
<dbReference type="GO" id="GO:0046395">
    <property type="term" value="P:carboxylic acid catabolic process"/>
    <property type="evidence" value="ECO:0007669"/>
    <property type="project" value="UniProtKB-ARBA"/>
</dbReference>
<dbReference type="CDD" id="cd01714">
    <property type="entry name" value="ETF_beta"/>
    <property type="match status" value="1"/>
</dbReference>
<comment type="function">
    <text evidence="6">The electron transfer flavoprotein serves as a specific electron acceptor for other dehydrogenases. It transfers the electrons to the main respiratory chain via ETF-ubiquinone oxidoreductase (ETF dehydrogenase).</text>
</comment>
<name>M1M1H6_9PROT</name>
<evidence type="ECO:0000259" key="9">
    <source>
        <dbReference type="SMART" id="SM00893"/>
    </source>
</evidence>
<evidence type="ECO:0000256" key="5">
    <source>
        <dbReference type="ARBA" id="ARBA00022982"/>
    </source>
</evidence>
<dbReference type="FunFam" id="3.40.50.620:FF:000011">
    <property type="entry name" value="Electron transfer flavoprotein subunit beta"/>
    <property type="match status" value="1"/>
</dbReference>
<dbReference type="KEGG" id="kga:ST1E_0761"/>
<reference evidence="10 11" key="1">
    <citation type="journal article" date="2013" name="Genome Biol. Evol.">
        <title>Genome evolution and phylogenomic analysis of candidatus kinetoplastibacterium, the betaproteobacterial endosymbionts of strigomonas and angomonas.</title>
        <authorList>
            <person name="Alves J.M."/>
            <person name="Serrano M.G."/>
            <person name="Maia da Silva F."/>
            <person name="Voegtly L.J."/>
            <person name="Matveyev A.V."/>
            <person name="Teixeira M.M."/>
            <person name="Camargo E.P."/>
            <person name="Buck G.A."/>
        </authorList>
    </citation>
    <scope>NUCLEOTIDE SEQUENCE [LARGE SCALE GENOMIC DNA]</scope>
    <source>
        <strain evidence="10 11">TCC219</strain>
    </source>
</reference>
<evidence type="ECO:0000313" key="11">
    <source>
        <dbReference type="Proteomes" id="UP000011658"/>
    </source>
</evidence>
<dbReference type="AlphaFoldDB" id="M1M1H6"/>
<dbReference type="RefSeq" id="WP_015389608.1">
    <property type="nucleotide sequence ID" value="NC_020284.1"/>
</dbReference>